<gene>
    <name evidence="1" type="ORF">N482_22060</name>
</gene>
<accession>A0A167HT90</accession>
<proteinExistence type="predicted"/>
<sequence length="48" mass="5496">MQENLHFLQKVVDLFISFPFHRGQDNVFGSTKLLSFFGSKLTSSFGRS</sequence>
<reference evidence="1 2" key="1">
    <citation type="submission" date="2013-07" db="EMBL/GenBank/DDBJ databases">
        <title>Comparative Genomic and Metabolomic Analysis of Twelve Strains of Pseudoalteromonas luteoviolacea.</title>
        <authorList>
            <person name="Vynne N.G."/>
            <person name="Mansson M."/>
            <person name="Gram L."/>
        </authorList>
    </citation>
    <scope>NUCLEOTIDE SEQUENCE [LARGE SCALE GENOMIC DNA]</scope>
    <source>
        <strain evidence="1 2">NCIMB 1942</strain>
    </source>
</reference>
<protein>
    <submittedName>
        <fullName evidence="1">Uncharacterized protein</fullName>
    </submittedName>
</protein>
<organism evidence="1 2">
    <name type="scientific">Pseudoalteromonas luteoviolacea NCIMB 1942</name>
    <dbReference type="NCBI Taxonomy" id="1365253"/>
    <lineage>
        <taxon>Bacteria</taxon>
        <taxon>Pseudomonadati</taxon>
        <taxon>Pseudomonadota</taxon>
        <taxon>Gammaproteobacteria</taxon>
        <taxon>Alteromonadales</taxon>
        <taxon>Pseudoalteromonadaceae</taxon>
        <taxon>Pseudoalteromonas</taxon>
    </lineage>
</organism>
<evidence type="ECO:0000313" key="2">
    <source>
        <dbReference type="Proteomes" id="UP000076587"/>
    </source>
</evidence>
<dbReference type="Proteomes" id="UP000076587">
    <property type="component" value="Unassembled WGS sequence"/>
</dbReference>
<comment type="caution">
    <text evidence="1">The sequence shown here is derived from an EMBL/GenBank/DDBJ whole genome shotgun (WGS) entry which is preliminary data.</text>
</comment>
<dbReference type="AlphaFoldDB" id="A0A167HT90"/>
<evidence type="ECO:0000313" key="1">
    <source>
        <dbReference type="EMBL" id="KZN58500.1"/>
    </source>
</evidence>
<name>A0A167HT90_9GAMM</name>
<dbReference type="EMBL" id="AUXT01000007">
    <property type="protein sequence ID" value="KZN58500.1"/>
    <property type="molecule type" value="Genomic_DNA"/>
</dbReference>
<dbReference type="PATRIC" id="fig|1365253.3.peg.245"/>